<reference evidence="3 5" key="1">
    <citation type="submission" date="2015-09" db="EMBL/GenBank/DDBJ databases">
        <title>Identification and resolution of microdiversity through metagenomic sequencing of parallel consortia.</title>
        <authorList>
            <person name="Nelson W.C."/>
            <person name="Romine M.F."/>
            <person name="Lindemann S.R."/>
        </authorList>
    </citation>
    <scope>NUCLEOTIDE SEQUENCE [LARGE SCALE GENOMIC DNA]</scope>
    <source>
        <strain evidence="3">HL-109</strain>
    </source>
</reference>
<dbReference type="AlphaFoldDB" id="A0A0P7ZY58"/>
<evidence type="ECO:0000313" key="5">
    <source>
        <dbReference type="Proteomes" id="UP000050497"/>
    </source>
</evidence>
<dbReference type="EMBL" id="FMBM01000002">
    <property type="protein sequence ID" value="SCC82168.1"/>
    <property type="molecule type" value="Genomic_DNA"/>
</dbReference>
<feature type="chain" id="PRO_5006147546" evidence="2">
    <location>
        <begin position="24"/>
        <end position="80"/>
    </location>
</feature>
<keyword evidence="6" id="KW-1185">Reference proteome</keyword>
<name>A0A0P7ZY58_9HYPH</name>
<evidence type="ECO:0000313" key="3">
    <source>
        <dbReference type="EMBL" id="KPQ09851.1"/>
    </source>
</evidence>
<evidence type="ECO:0000313" key="6">
    <source>
        <dbReference type="Proteomes" id="UP000182800"/>
    </source>
</evidence>
<sequence length="80" mass="8575">MFYRTLKAAIFIGLLTLAAGQYAYNAADRATLERIARGEDPQVTGSINGTARGQGEARPIPDMPSAANAVRLDPCVDTRH</sequence>
<dbReference type="EMBL" id="LJSX01000021">
    <property type="protein sequence ID" value="KPQ09851.1"/>
    <property type="molecule type" value="Genomic_DNA"/>
</dbReference>
<accession>A0A0P7ZY58</accession>
<comment type="caution">
    <text evidence="3">The sequence shown here is derived from an EMBL/GenBank/DDBJ whole genome shotgun (WGS) entry which is preliminary data.</text>
</comment>
<protein>
    <submittedName>
        <fullName evidence="3">Uncharacterized protein</fullName>
    </submittedName>
</protein>
<evidence type="ECO:0000256" key="2">
    <source>
        <dbReference type="SAM" id="SignalP"/>
    </source>
</evidence>
<reference evidence="4 6" key="2">
    <citation type="submission" date="2016-08" db="EMBL/GenBank/DDBJ databases">
        <authorList>
            <person name="Varghese N."/>
            <person name="Submissions Spin"/>
        </authorList>
    </citation>
    <scope>NUCLEOTIDE SEQUENCE [LARGE SCALE GENOMIC DNA]</scope>
    <source>
        <strain evidence="4 6">HL-109</strain>
    </source>
</reference>
<dbReference type="Proteomes" id="UP000050497">
    <property type="component" value="Unassembled WGS sequence"/>
</dbReference>
<proteinExistence type="predicted"/>
<feature type="signal peptide" evidence="2">
    <location>
        <begin position="1"/>
        <end position="23"/>
    </location>
</feature>
<feature type="region of interest" description="Disordered" evidence="1">
    <location>
        <begin position="39"/>
        <end position="80"/>
    </location>
</feature>
<organism evidence="3 5">
    <name type="scientific">Saliniramus fredricksonii</name>
    <dbReference type="NCBI Taxonomy" id="1653334"/>
    <lineage>
        <taxon>Bacteria</taxon>
        <taxon>Pseudomonadati</taxon>
        <taxon>Pseudomonadota</taxon>
        <taxon>Alphaproteobacteria</taxon>
        <taxon>Hyphomicrobiales</taxon>
        <taxon>Salinarimonadaceae</taxon>
        <taxon>Saliniramus</taxon>
    </lineage>
</organism>
<keyword evidence="2" id="KW-0732">Signal</keyword>
<gene>
    <name evidence="4" type="ORF">GA0071312_3147</name>
    <name evidence="3" type="ORF">HLUCCO17_13220</name>
</gene>
<evidence type="ECO:0000313" key="4">
    <source>
        <dbReference type="EMBL" id="SCC82168.1"/>
    </source>
</evidence>
<dbReference type="Proteomes" id="UP000182800">
    <property type="component" value="Unassembled WGS sequence"/>
</dbReference>
<dbReference type="RefSeq" id="WP_074445712.1">
    <property type="nucleotide sequence ID" value="NZ_FMBM01000002.1"/>
</dbReference>
<evidence type="ECO:0000256" key="1">
    <source>
        <dbReference type="SAM" id="MobiDB-lite"/>
    </source>
</evidence>